<accession>A0A1C1CMH5</accession>
<keyword evidence="1" id="KW-0472">Membrane</keyword>
<protein>
    <submittedName>
        <fullName evidence="2">Uncharacterized protein</fullName>
    </submittedName>
</protein>
<dbReference type="VEuPathDB" id="FungiDB:CLCR_07809"/>
<evidence type="ECO:0000313" key="3">
    <source>
        <dbReference type="Proteomes" id="UP000094526"/>
    </source>
</evidence>
<sequence>MLQSTEPDVCGSTIRLEVLSAKSPSKFMLILSTTDLLSSGIVLGFVLKRVSRGNAAFLPQSKSVLVTFDFASRFHLRPPLLEEFQASFAR</sequence>
<gene>
    <name evidence="2" type="ORF">CLCR_07809</name>
</gene>
<dbReference type="AlphaFoldDB" id="A0A1C1CMH5"/>
<reference evidence="3" key="1">
    <citation type="submission" date="2015-07" db="EMBL/GenBank/DDBJ databases">
        <authorList>
            <person name="Teixeira M.M."/>
            <person name="Souza R.C."/>
            <person name="Almeida L.G."/>
            <person name="Vicente V.A."/>
            <person name="de Hoog S."/>
            <person name="Bocca A.L."/>
            <person name="de Almeida S.R."/>
            <person name="Vasconcelos A.T."/>
            <person name="Felipe M.S."/>
        </authorList>
    </citation>
    <scope>NUCLEOTIDE SEQUENCE [LARGE SCALE GENOMIC DNA]</scope>
    <source>
        <strain evidence="3">KSF</strain>
    </source>
</reference>
<dbReference type="EMBL" id="LGRB01000010">
    <property type="protein sequence ID" value="OCT49708.1"/>
    <property type="molecule type" value="Genomic_DNA"/>
</dbReference>
<name>A0A1C1CMH5_9EURO</name>
<comment type="caution">
    <text evidence="2">The sequence shown here is derived from an EMBL/GenBank/DDBJ whole genome shotgun (WGS) entry which is preliminary data.</text>
</comment>
<keyword evidence="3" id="KW-1185">Reference proteome</keyword>
<feature type="transmembrane region" description="Helical" evidence="1">
    <location>
        <begin position="27"/>
        <end position="47"/>
    </location>
</feature>
<evidence type="ECO:0000256" key="1">
    <source>
        <dbReference type="SAM" id="Phobius"/>
    </source>
</evidence>
<proteinExistence type="predicted"/>
<keyword evidence="1" id="KW-0812">Transmembrane</keyword>
<organism evidence="2 3">
    <name type="scientific">Cladophialophora carrionii</name>
    <dbReference type="NCBI Taxonomy" id="86049"/>
    <lineage>
        <taxon>Eukaryota</taxon>
        <taxon>Fungi</taxon>
        <taxon>Dikarya</taxon>
        <taxon>Ascomycota</taxon>
        <taxon>Pezizomycotina</taxon>
        <taxon>Eurotiomycetes</taxon>
        <taxon>Chaetothyriomycetidae</taxon>
        <taxon>Chaetothyriales</taxon>
        <taxon>Herpotrichiellaceae</taxon>
        <taxon>Cladophialophora</taxon>
    </lineage>
</organism>
<keyword evidence="1" id="KW-1133">Transmembrane helix</keyword>
<evidence type="ECO:0000313" key="2">
    <source>
        <dbReference type="EMBL" id="OCT49708.1"/>
    </source>
</evidence>
<dbReference type="Proteomes" id="UP000094526">
    <property type="component" value="Unassembled WGS sequence"/>
</dbReference>